<keyword evidence="1" id="KW-0175">Coiled coil</keyword>
<evidence type="ECO:0000313" key="4">
    <source>
        <dbReference type="Proteomes" id="UP000654482"/>
    </source>
</evidence>
<gene>
    <name evidence="3" type="ORF">IQ249_09350</name>
</gene>
<evidence type="ECO:0000313" key="3">
    <source>
        <dbReference type="EMBL" id="MBE9116099.1"/>
    </source>
</evidence>
<dbReference type="EMBL" id="JADEWZ010000011">
    <property type="protein sequence ID" value="MBE9116099.1"/>
    <property type="molecule type" value="Genomic_DNA"/>
</dbReference>
<dbReference type="RefSeq" id="WP_194029190.1">
    <property type="nucleotide sequence ID" value="NZ_JADEWZ010000011.1"/>
</dbReference>
<dbReference type="AlphaFoldDB" id="A0A8J7DW06"/>
<reference evidence="3" key="1">
    <citation type="submission" date="2020-10" db="EMBL/GenBank/DDBJ databases">
        <authorList>
            <person name="Castelo-Branco R."/>
            <person name="Eusebio N."/>
            <person name="Adriana R."/>
            <person name="Vieira A."/>
            <person name="Brugerolle De Fraissinette N."/>
            <person name="Rezende De Castro R."/>
            <person name="Schneider M.P."/>
            <person name="Vasconcelos V."/>
            <person name="Leao P.N."/>
        </authorList>
    </citation>
    <scope>NUCLEOTIDE SEQUENCE</scope>
    <source>
        <strain evidence="3">LEGE 07157</strain>
    </source>
</reference>
<keyword evidence="2" id="KW-1133">Transmembrane helix</keyword>
<keyword evidence="4" id="KW-1185">Reference proteome</keyword>
<accession>A0A8J7DW06</accession>
<keyword evidence="2" id="KW-0812">Transmembrane</keyword>
<dbReference type="Proteomes" id="UP000654482">
    <property type="component" value="Unassembled WGS sequence"/>
</dbReference>
<feature type="transmembrane region" description="Helical" evidence="2">
    <location>
        <begin position="7"/>
        <end position="28"/>
    </location>
</feature>
<proteinExistence type="predicted"/>
<sequence length="362" mass="41949">MQSTRFTTWVSFSLVAFGISVVLTWLVVQNFTSALFAGIVTATTTYIGIGVNNKQRIKEERTLRHSLRSQIQQLEYEEDQLYHSLYESTSTKEQLEASILALQGECHQLLQRISELHAQRNLLCQDIALIQKQQQQKEIPLQQAQQQVQLLERKQMQIKHSLELKTTQMQQTEMKLNAVMQELERVQFELFEKIKQEEGIAKNAEILIREKELLEKQVRELQNRINSEDNLQSSSENSSTLSNTQKIAVDLPQEWEEWFEFIEYLSEEERIVFRAILEQDEVSLKNIADRKTTMPEVLIEALNNNALQTFGDTIFSGGESSAIPEVHQEYLNVLSKPLKLEFKDFLALPASEDRSQRLSEDS</sequence>
<evidence type="ECO:0000256" key="1">
    <source>
        <dbReference type="SAM" id="Coils"/>
    </source>
</evidence>
<organism evidence="3 4">
    <name type="scientific">Lusitaniella coriacea LEGE 07157</name>
    <dbReference type="NCBI Taxonomy" id="945747"/>
    <lineage>
        <taxon>Bacteria</taxon>
        <taxon>Bacillati</taxon>
        <taxon>Cyanobacteriota</taxon>
        <taxon>Cyanophyceae</taxon>
        <taxon>Spirulinales</taxon>
        <taxon>Lusitaniellaceae</taxon>
        <taxon>Lusitaniella</taxon>
    </lineage>
</organism>
<evidence type="ECO:0000256" key="2">
    <source>
        <dbReference type="SAM" id="Phobius"/>
    </source>
</evidence>
<feature type="transmembrane region" description="Helical" evidence="2">
    <location>
        <begin position="34"/>
        <end position="51"/>
    </location>
</feature>
<keyword evidence="2" id="KW-0472">Membrane</keyword>
<protein>
    <recommendedName>
        <fullName evidence="5">TerB-C domain-containing protein</fullName>
    </recommendedName>
</protein>
<feature type="coiled-coil region" evidence="1">
    <location>
        <begin position="57"/>
        <end position="112"/>
    </location>
</feature>
<feature type="coiled-coil region" evidence="1">
    <location>
        <begin position="141"/>
        <end position="231"/>
    </location>
</feature>
<evidence type="ECO:0008006" key="5">
    <source>
        <dbReference type="Google" id="ProtNLM"/>
    </source>
</evidence>
<comment type="caution">
    <text evidence="3">The sequence shown here is derived from an EMBL/GenBank/DDBJ whole genome shotgun (WGS) entry which is preliminary data.</text>
</comment>
<name>A0A8J7DW06_9CYAN</name>